<evidence type="ECO:0000313" key="4">
    <source>
        <dbReference type="Proteomes" id="UP000664034"/>
    </source>
</evidence>
<dbReference type="InterPro" id="IPR007842">
    <property type="entry name" value="HEPN_dom"/>
</dbReference>
<comment type="similarity">
    <text evidence="1">Belongs to the UPF0332 family.</text>
</comment>
<gene>
    <name evidence="3" type="ORF">J2I47_01875</name>
</gene>
<protein>
    <submittedName>
        <fullName evidence="3">HEPN domain-containing protein</fullName>
    </submittedName>
</protein>
<dbReference type="Proteomes" id="UP000664034">
    <property type="component" value="Unassembled WGS sequence"/>
</dbReference>
<evidence type="ECO:0000256" key="1">
    <source>
        <dbReference type="ARBA" id="ARBA00038248"/>
    </source>
</evidence>
<feature type="domain" description="HEPN" evidence="2">
    <location>
        <begin position="7"/>
        <end position="120"/>
    </location>
</feature>
<accession>A0A939JZQ3</accession>
<proteinExistence type="inferred from homology"/>
<evidence type="ECO:0000259" key="2">
    <source>
        <dbReference type="Pfam" id="PF05168"/>
    </source>
</evidence>
<dbReference type="RefSeq" id="WP_207362847.1">
    <property type="nucleotide sequence ID" value="NZ_JAFMYV010000001.1"/>
</dbReference>
<dbReference type="Pfam" id="PF05168">
    <property type="entry name" value="HEPN"/>
    <property type="match status" value="1"/>
</dbReference>
<dbReference type="InterPro" id="IPR052226">
    <property type="entry name" value="UPF0332_toxin"/>
</dbReference>
<reference evidence="3" key="1">
    <citation type="submission" date="2021-03" db="EMBL/GenBank/DDBJ databases">
        <title>Fibrella sp. HMF5335 genome sequencing and assembly.</title>
        <authorList>
            <person name="Kang H."/>
            <person name="Kim H."/>
            <person name="Bae S."/>
            <person name="Joh K."/>
        </authorList>
    </citation>
    <scope>NUCLEOTIDE SEQUENCE</scope>
    <source>
        <strain evidence="3">HMF5335</strain>
    </source>
</reference>
<keyword evidence="4" id="KW-1185">Reference proteome</keyword>
<evidence type="ECO:0000313" key="3">
    <source>
        <dbReference type="EMBL" id="MBO0935287.1"/>
    </source>
</evidence>
<name>A0A939JZQ3_9BACT</name>
<comment type="caution">
    <text evidence="3">The sequence shown here is derived from an EMBL/GenBank/DDBJ whole genome shotgun (WGS) entry which is preliminary data.</text>
</comment>
<sequence>MNEDVLAYLHKADECLIDCQILVREGRYEAACNRAYYAFFDAVRALLATKLISINSHSAAQSLFGLHFVKPGLFSAKYSRDVNRLMEKRQGGDYELDIVLSQHDAEDSLQTASEFNAVVRQYVNSLSV</sequence>
<dbReference type="PANTHER" id="PTHR36565">
    <property type="entry name" value="UPF0332 PROTEIN TM_1000"/>
    <property type="match status" value="1"/>
</dbReference>
<organism evidence="3 4">
    <name type="scientific">Fibrella rubiginis</name>
    <dbReference type="NCBI Taxonomy" id="2817060"/>
    <lineage>
        <taxon>Bacteria</taxon>
        <taxon>Pseudomonadati</taxon>
        <taxon>Bacteroidota</taxon>
        <taxon>Cytophagia</taxon>
        <taxon>Cytophagales</taxon>
        <taxon>Spirosomataceae</taxon>
        <taxon>Fibrella</taxon>
    </lineage>
</organism>
<dbReference type="PANTHER" id="PTHR36565:SF1">
    <property type="entry name" value="UPF0332 PROTEIN TM_1000"/>
    <property type="match status" value="1"/>
</dbReference>
<dbReference type="Gene3D" id="1.20.120.330">
    <property type="entry name" value="Nucleotidyltransferases domain 2"/>
    <property type="match status" value="1"/>
</dbReference>
<dbReference type="EMBL" id="JAFMYV010000001">
    <property type="protein sequence ID" value="MBO0935287.1"/>
    <property type="molecule type" value="Genomic_DNA"/>
</dbReference>
<dbReference type="AlphaFoldDB" id="A0A939JZQ3"/>